<evidence type="ECO:0000259" key="1">
    <source>
        <dbReference type="Pfam" id="PF14291"/>
    </source>
</evidence>
<dbReference type="PANTHER" id="PTHR11697">
    <property type="entry name" value="GENERAL TRANSCRIPTION FACTOR 2-RELATED ZINC FINGER PROTEIN"/>
    <property type="match status" value="1"/>
</dbReference>
<dbReference type="AlphaFoldDB" id="A0A922JMS2"/>
<dbReference type="InterPro" id="IPR055298">
    <property type="entry name" value="AtLOH3-like"/>
</dbReference>
<reference evidence="2" key="1">
    <citation type="submission" date="2021-01" db="EMBL/GenBank/DDBJ databases">
        <authorList>
            <person name="Lovell J.T."/>
            <person name="Bentley N."/>
            <person name="Bhattarai G."/>
            <person name="Jenkins J.W."/>
            <person name="Sreedasyam A."/>
            <person name="Alarcon Y."/>
            <person name="Bock C."/>
            <person name="Boston L."/>
            <person name="Carlson J."/>
            <person name="Cervantes K."/>
            <person name="Clermont K."/>
            <person name="Krom N."/>
            <person name="Kubenka K."/>
            <person name="Mamidi S."/>
            <person name="Mattison C."/>
            <person name="Monteros M."/>
            <person name="Pisani C."/>
            <person name="Plott C."/>
            <person name="Rajasekar S."/>
            <person name="Rhein H.S."/>
            <person name="Rohla C."/>
            <person name="Song M."/>
            <person name="Hilaire R.S."/>
            <person name="Shu S."/>
            <person name="Wells L."/>
            <person name="Wang X."/>
            <person name="Webber J."/>
            <person name="Heerema R.J."/>
            <person name="Klein P."/>
            <person name="Conner P."/>
            <person name="Grauke L."/>
            <person name="Grimwood J."/>
            <person name="Schmutz J."/>
            <person name="Randall J.J."/>
        </authorList>
    </citation>
    <scope>NUCLEOTIDE SEQUENCE</scope>
    <source>
        <tissue evidence="2">Leaf</tissue>
    </source>
</reference>
<gene>
    <name evidence="2" type="ORF">I3842_05G160800</name>
</gene>
<dbReference type="Proteomes" id="UP000811246">
    <property type="component" value="Chromosome 5"/>
</dbReference>
<accession>A0A922JMS2</accession>
<dbReference type="InterPro" id="IPR025398">
    <property type="entry name" value="DUF4371"/>
</dbReference>
<proteinExistence type="predicted"/>
<dbReference type="EMBL" id="CM031829">
    <property type="protein sequence ID" value="KAG6713585.1"/>
    <property type="molecule type" value="Genomic_DNA"/>
</dbReference>
<evidence type="ECO:0000313" key="3">
    <source>
        <dbReference type="Proteomes" id="UP000811246"/>
    </source>
</evidence>
<evidence type="ECO:0000313" key="2">
    <source>
        <dbReference type="EMBL" id="KAG6713585.1"/>
    </source>
</evidence>
<comment type="caution">
    <text evidence="2">The sequence shown here is derived from an EMBL/GenBank/DDBJ whole genome shotgun (WGS) entry which is preliminary data.</text>
</comment>
<dbReference type="PANTHER" id="PTHR11697:SF230">
    <property type="entry name" value="ZINC FINGER, MYM DOMAIN CONTAINING 1"/>
    <property type="match status" value="1"/>
</dbReference>
<sequence>MDAISLECDPGLRPQIWEFPTDLQDEIQRAYIKAGPYQPKLSEYPFLAMGNQLNDVMNCPLIGHMGRDPNSPHKNAVKYCEDLMNQSRHIDKLVEKQVSQEIENNQLRLKNSIDSVRWLMFQACAFKGHDESSYSKNQGNLIKLIKLLANYNDQNAKYTSPKIQKEILHIFVNKVRNMIREKIETPNFVLLLTKLKDELKREQMTIILRDMMEEGIFMVNGMDYKLYFLKDGSYAYYVHCSSHKLQLALVATSREAKHVHQFFVSLTSIIYIVVGSSKCNDELESAQAVEIESLIASNEIETGKEANQIDTLDVGSHFQSVSYMVLTSFEFIQILHMMKKIMGITNALYQSLQQNFQDIVNAMSLSLFYDVKSFCEKHQIDILYMNSQYTRARGKSRRQVDKLLTTMEHHFRIDIFTVTIDFKLQELNNRFNNHIMELLILSIALNPKDAYKSFKIDDICKLVEKFYPQDFTKQEKFILKIQL</sequence>
<protein>
    <recommendedName>
        <fullName evidence="1">DUF4371 domain-containing protein</fullName>
    </recommendedName>
</protein>
<feature type="domain" description="DUF4371" evidence="1">
    <location>
        <begin position="63"/>
        <end position="215"/>
    </location>
</feature>
<dbReference type="Pfam" id="PF14291">
    <property type="entry name" value="DUF4371"/>
    <property type="match status" value="1"/>
</dbReference>
<organism evidence="2 3">
    <name type="scientific">Carya illinoinensis</name>
    <name type="common">Pecan</name>
    <dbReference type="NCBI Taxonomy" id="32201"/>
    <lineage>
        <taxon>Eukaryota</taxon>
        <taxon>Viridiplantae</taxon>
        <taxon>Streptophyta</taxon>
        <taxon>Embryophyta</taxon>
        <taxon>Tracheophyta</taxon>
        <taxon>Spermatophyta</taxon>
        <taxon>Magnoliopsida</taxon>
        <taxon>eudicotyledons</taxon>
        <taxon>Gunneridae</taxon>
        <taxon>Pentapetalae</taxon>
        <taxon>rosids</taxon>
        <taxon>fabids</taxon>
        <taxon>Fagales</taxon>
        <taxon>Juglandaceae</taxon>
        <taxon>Carya</taxon>
    </lineage>
</organism>
<name>A0A922JMS2_CARIL</name>